<organism evidence="2 3">
    <name type="scientific">Durusdinium trenchii</name>
    <dbReference type="NCBI Taxonomy" id="1381693"/>
    <lineage>
        <taxon>Eukaryota</taxon>
        <taxon>Sar</taxon>
        <taxon>Alveolata</taxon>
        <taxon>Dinophyceae</taxon>
        <taxon>Suessiales</taxon>
        <taxon>Symbiodiniaceae</taxon>
        <taxon>Durusdinium</taxon>
    </lineage>
</organism>
<feature type="region of interest" description="Disordered" evidence="1">
    <location>
        <begin position="67"/>
        <end position="124"/>
    </location>
</feature>
<sequence>MAVGPIRPSPWRFSAWKRRCHVFHSSPSQRKPRMPHMLHIGDGGSMTYMFVCCAHMPNVSTEVAKPGPWPVGHGGHGGNLRPGRPLDADDVPHVPPTRPPASRPQGLPDGGEPFGESGTLSGREVLPARGQIWKKDEKGCCPPHWRNIPALSRIVGKTWSSCGQSQLQRAPACAQERPQGSLPLAKPCFSGCVQHWK</sequence>
<evidence type="ECO:0000313" key="2">
    <source>
        <dbReference type="EMBL" id="CAK9063761.1"/>
    </source>
</evidence>
<gene>
    <name evidence="2" type="ORF">SCF082_LOCUS32974</name>
</gene>
<evidence type="ECO:0000313" key="3">
    <source>
        <dbReference type="Proteomes" id="UP001642464"/>
    </source>
</evidence>
<protein>
    <submittedName>
        <fullName evidence="2">Uncharacterized protein</fullName>
    </submittedName>
</protein>
<feature type="non-terminal residue" evidence="2">
    <location>
        <position position="197"/>
    </location>
</feature>
<accession>A0ABP0NJ06</accession>
<keyword evidence="3" id="KW-1185">Reference proteome</keyword>
<feature type="compositionally biased region" description="Pro residues" evidence="1">
    <location>
        <begin position="93"/>
        <end position="102"/>
    </location>
</feature>
<reference evidence="2 3" key="1">
    <citation type="submission" date="2024-02" db="EMBL/GenBank/DDBJ databases">
        <authorList>
            <person name="Chen Y."/>
            <person name="Shah S."/>
            <person name="Dougan E. K."/>
            <person name="Thang M."/>
            <person name="Chan C."/>
        </authorList>
    </citation>
    <scope>NUCLEOTIDE SEQUENCE [LARGE SCALE GENOMIC DNA]</scope>
</reference>
<dbReference type="EMBL" id="CAXAMM010028903">
    <property type="protein sequence ID" value="CAK9063761.1"/>
    <property type="molecule type" value="Genomic_DNA"/>
</dbReference>
<comment type="caution">
    <text evidence="2">The sequence shown here is derived from an EMBL/GenBank/DDBJ whole genome shotgun (WGS) entry which is preliminary data.</text>
</comment>
<dbReference type="Proteomes" id="UP001642464">
    <property type="component" value="Unassembled WGS sequence"/>
</dbReference>
<name>A0ABP0NJ06_9DINO</name>
<proteinExistence type="predicted"/>
<evidence type="ECO:0000256" key="1">
    <source>
        <dbReference type="SAM" id="MobiDB-lite"/>
    </source>
</evidence>